<dbReference type="Proteomes" id="UP000662703">
    <property type="component" value="Unassembled WGS sequence"/>
</dbReference>
<evidence type="ECO:0000313" key="2">
    <source>
        <dbReference type="EMBL" id="MBF5055349.1"/>
    </source>
</evidence>
<keyword evidence="1" id="KW-1133">Transmembrane helix</keyword>
<organism evidence="2 3">
    <name type="scientific">Alloalcanivorax profundimaris</name>
    <dbReference type="NCBI Taxonomy" id="2735259"/>
    <lineage>
        <taxon>Bacteria</taxon>
        <taxon>Pseudomonadati</taxon>
        <taxon>Pseudomonadota</taxon>
        <taxon>Gammaproteobacteria</taxon>
        <taxon>Oceanospirillales</taxon>
        <taxon>Alcanivoracaceae</taxon>
        <taxon>Alloalcanivorax</taxon>
    </lineage>
</organism>
<dbReference type="EMBL" id="ARXX01000006">
    <property type="protein sequence ID" value="MBF5055349.1"/>
    <property type="molecule type" value="Genomic_DNA"/>
</dbReference>
<keyword evidence="1" id="KW-0812">Transmembrane</keyword>
<feature type="transmembrane region" description="Helical" evidence="1">
    <location>
        <begin position="61"/>
        <end position="79"/>
    </location>
</feature>
<evidence type="ECO:0008006" key="4">
    <source>
        <dbReference type="Google" id="ProtNLM"/>
    </source>
</evidence>
<dbReference type="RefSeq" id="WP_194298224.1">
    <property type="nucleotide sequence ID" value="NZ_ARXX01000006.1"/>
</dbReference>
<proteinExistence type="predicted"/>
<protein>
    <recommendedName>
        <fullName evidence="4">DUF1269 domain-containing protein</fullName>
    </recommendedName>
</protein>
<evidence type="ECO:0000256" key="1">
    <source>
        <dbReference type="SAM" id="Phobius"/>
    </source>
</evidence>
<sequence length="171" mass="19013">MYRVYYLVRSLDQVKVALNGLKRARVGANRVHVMARDNGELASEGIHATTPWEDTNIMTTGFYGALIGAGIGLLVGWALASIDPWGVQIGFFGVLLSILFFGAHGAWAGGIRGISHSNYHLKPYLKDIRRGRYLILVDVDREEQRARVHQALDRSLNADRQDDEGSFSPLF</sequence>
<name>A0ABS0AMJ7_9GAMM</name>
<keyword evidence="3" id="KW-1185">Reference proteome</keyword>
<gene>
    <name evidence="2" type="ORF">Y5W_00643</name>
</gene>
<feature type="transmembrane region" description="Helical" evidence="1">
    <location>
        <begin position="85"/>
        <end position="107"/>
    </location>
</feature>
<accession>A0ABS0AMJ7</accession>
<comment type="caution">
    <text evidence="2">The sequence shown here is derived from an EMBL/GenBank/DDBJ whole genome shotgun (WGS) entry which is preliminary data.</text>
</comment>
<evidence type="ECO:0000313" key="3">
    <source>
        <dbReference type="Proteomes" id="UP000662703"/>
    </source>
</evidence>
<reference evidence="2 3" key="1">
    <citation type="submission" date="2012-09" db="EMBL/GenBank/DDBJ databases">
        <title>Genome Sequence of alkane-degrading Bacterium Alcanivorax sp. 521-1.</title>
        <authorList>
            <person name="Lai Q."/>
            <person name="Shao Z."/>
        </authorList>
    </citation>
    <scope>NUCLEOTIDE SEQUENCE [LARGE SCALE GENOMIC DNA]</scope>
    <source>
        <strain evidence="2 3">521-1</strain>
    </source>
</reference>
<keyword evidence="1" id="KW-0472">Membrane</keyword>